<dbReference type="InterPro" id="IPR011712">
    <property type="entry name" value="Sig_transdc_His_kin_sub3_dim/P"/>
</dbReference>
<evidence type="ECO:0000256" key="13">
    <source>
        <dbReference type="ARBA" id="ARBA00022840"/>
    </source>
</evidence>
<evidence type="ECO:0000256" key="10">
    <source>
        <dbReference type="ARBA" id="ARBA00022723"/>
    </source>
</evidence>
<evidence type="ECO:0000256" key="11">
    <source>
        <dbReference type="ARBA" id="ARBA00022741"/>
    </source>
</evidence>
<dbReference type="PROSITE" id="PS50109">
    <property type="entry name" value="HIS_KIN"/>
    <property type="match status" value="1"/>
</dbReference>
<dbReference type="Proteomes" id="UP000323565">
    <property type="component" value="Chromosome"/>
</dbReference>
<keyword evidence="7" id="KW-0963">Cytoplasm</keyword>
<keyword evidence="8" id="KW-0597">Phosphoprotein</keyword>
<dbReference type="CDD" id="cd16917">
    <property type="entry name" value="HATPase_UhpB-NarQ-NarX-like"/>
    <property type="match status" value="1"/>
</dbReference>
<keyword evidence="10" id="KW-0479">Metal-binding</keyword>
<gene>
    <name evidence="21" type="ORF">FV141_12575</name>
</gene>
<feature type="transmembrane region" description="Helical" evidence="19">
    <location>
        <begin position="155"/>
        <end position="173"/>
    </location>
</feature>
<dbReference type="GO" id="GO:0016301">
    <property type="term" value="F:kinase activity"/>
    <property type="evidence" value="ECO:0007669"/>
    <property type="project" value="UniProtKB-KW"/>
</dbReference>
<keyword evidence="19" id="KW-0472">Membrane</keyword>
<keyword evidence="9" id="KW-0808">Transferase</keyword>
<comment type="catalytic activity">
    <reaction evidence="1">
        <text>ATP + protein L-histidine = ADP + protein N-phospho-L-histidine.</text>
        <dbReference type="EC" id="2.7.13.3"/>
    </reaction>
</comment>
<evidence type="ECO:0000256" key="4">
    <source>
        <dbReference type="ARBA" id="ARBA00012438"/>
    </source>
</evidence>
<dbReference type="InterPro" id="IPR005467">
    <property type="entry name" value="His_kinase_dom"/>
</dbReference>
<comment type="subcellular location">
    <subcellularLocation>
        <location evidence="3">Cytoplasm</location>
    </subcellularLocation>
</comment>
<evidence type="ECO:0000256" key="16">
    <source>
        <dbReference type="ARBA" id="ARBA00023014"/>
    </source>
</evidence>
<comment type="function">
    <text evidence="17">Member of the two-component regulatory system NreB/NreC involved in the control of dissimilatory nitrate/nitrite reduction in response to oxygen. NreB functions as a direct oxygen sensor histidine kinase which is autophosphorylated, in the absence of oxygen, probably at the conserved histidine residue, and transfers its phosphate group probably to a conserved aspartate residue of NreC. NreB/NreC activates the expression of the nitrate (narGHJI) and nitrite (nir) reductase operons, as well as the putative nitrate transporter gene narT.</text>
</comment>
<dbReference type="InterPro" id="IPR017205">
    <property type="entry name" value="Sig_transdc_His_kinase_ChrS"/>
</dbReference>
<organism evidence="21 22">
    <name type="scientific">Dermacoccus abyssi</name>
    <dbReference type="NCBI Taxonomy" id="322596"/>
    <lineage>
        <taxon>Bacteria</taxon>
        <taxon>Bacillati</taxon>
        <taxon>Actinomycetota</taxon>
        <taxon>Actinomycetes</taxon>
        <taxon>Micrococcales</taxon>
        <taxon>Dermacoccaceae</taxon>
        <taxon>Dermacoccus</taxon>
    </lineage>
</organism>
<dbReference type="PRINTS" id="PR00344">
    <property type="entry name" value="BCTRLSENSOR"/>
</dbReference>
<feature type="transmembrane region" description="Helical" evidence="19">
    <location>
        <begin position="52"/>
        <end position="73"/>
    </location>
</feature>
<dbReference type="Gene3D" id="3.30.565.10">
    <property type="entry name" value="Histidine kinase-like ATPase, C-terminal domain"/>
    <property type="match status" value="1"/>
</dbReference>
<accession>A0ABX5ZBC1</accession>
<dbReference type="PANTHER" id="PTHR24421">
    <property type="entry name" value="NITRATE/NITRITE SENSOR PROTEIN NARX-RELATED"/>
    <property type="match status" value="1"/>
</dbReference>
<evidence type="ECO:0000256" key="3">
    <source>
        <dbReference type="ARBA" id="ARBA00004496"/>
    </source>
</evidence>
<evidence type="ECO:0000256" key="2">
    <source>
        <dbReference type="ARBA" id="ARBA00001966"/>
    </source>
</evidence>
<keyword evidence="14" id="KW-0408">Iron</keyword>
<protein>
    <recommendedName>
        <fullName evidence="5">Oxygen sensor histidine kinase NreB</fullName>
        <ecNumber evidence="4">2.7.13.3</ecNumber>
    </recommendedName>
    <alternativeName>
        <fullName evidence="18">Nitrogen regulation protein B</fullName>
    </alternativeName>
</protein>
<evidence type="ECO:0000313" key="22">
    <source>
        <dbReference type="Proteomes" id="UP000323565"/>
    </source>
</evidence>
<keyword evidence="11" id="KW-0547">Nucleotide-binding</keyword>
<keyword evidence="19" id="KW-0812">Transmembrane</keyword>
<sequence length="429" mass="45354">MSAHPPPSATARRPETARAIRAMQAAMHVLFVLLFVVGLARALLTQTMTAPHLALLFVASALFMGLYCFGLTLERRPVSDARREQLAQVWISALVVAWIALLAVAADFAWLAFAFYFLVLYVARRALAAALVAVVLVASVVALASSNSTRGPGSLIGPFMGMLVALGIAWVYVQLRRENDARNLLVDQLVAAQDDALAAQEELAHAQHRAGVLAERERLARDIHDTLAQGFSSILLLSRAGLAREDGEGTLLRQIEEQAAEGLTQSREVVHALAPTELADAPLFAALRRLAERLGEQTGIAVSTTCDGDARPLPSPVEVALLRIAQSGLANVRIHAQASRAGVTLAYSPTDVTLEIIDDGVGFDEAAVERAPLGGSGFGLRAIRERLVELGGQLEVESAPGEGAALFVRIPTATSPAAPSPVTTNGGAL</sequence>
<evidence type="ECO:0000256" key="18">
    <source>
        <dbReference type="ARBA" id="ARBA00030800"/>
    </source>
</evidence>
<keyword evidence="22" id="KW-1185">Reference proteome</keyword>
<dbReference type="SUPFAM" id="SSF55874">
    <property type="entry name" value="ATPase domain of HSP90 chaperone/DNA topoisomerase II/histidine kinase"/>
    <property type="match status" value="1"/>
</dbReference>
<dbReference type="InterPro" id="IPR003594">
    <property type="entry name" value="HATPase_dom"/>
</dbReference>
<feature type="transmembrane region" description="Helical" evidence="19">
    <location>
        <begin position="94"/>
        <end position="119"/>
    </location>
</feature>
<dbReference type="Gene3D" id="1.20.5.1930">
    <property type="match status" value="1"/>
</dbReference>
<evidence type="ECO:0000256" key="1">
    <source>
        <dbReference type="ARBA" id="ARBA00000085"/>
    </source>
</evidence>
<dbReference type="PIRSF" id="PIRSF037434">
    <property type="entry name" value="STHK_ChrS"/>
    <property type="match status" value="1"/>
</dbReference>
<feature type="transmembrane region" description="Helical" evidence="19">
    <location>
        <begin position="125"/>
        <end position="143"/>
    </location>
</feature>
<name>A0ABX5ZBC1_9MICO</name>
<dbReference type="EC" id="2.7.13.3" evidence="4"/>
<evidence type="ECO:0000256" key="8">
    <source>
        <dbReference type="ARBA" id="ARBA00022553"/>
    </source>
</evidence>
<dbReference type="InterPro" id="IPR050482">
    <property type="entry name" value="Sensor_HK_TwoCompSys"/>
</dbReference>
<evidence type="ECO:0000256" key="15">
    <source>
        <dbReference type="ARBA" id="ARBA00023012"/>
    </source>
</evidence>
<keyword evidence="15" id="KW-0902">Two-component regulatory system</keyword>
<evidence type="ECO:0000259" key="20">
    <source>
        <dbReference type="PROSITE" id="PS50109"/>
    </source>
</evidence>
<keyword evidence="16" id="KW-0411">Iron-sulfur</keyword>
<evidence type="ECO:0000256" key="12">
    <source>
        <dbReference type="ARBA" id="ARBA00022777"/>
    </source>
</evidence>
<dbReference type="PANTHER" id="PTHR24421:SF10">
    <property type="entry name" value="NITRATE_NITRITE SENSOR PROTEIN NARQ"/>
    <property type="match status" value="1"/>
</dbReference>
<keyword evidence="12 21" id="KW-0418">Kinase</keyword>
<keyword evidence="19" id="KW-1133">Transmembrane helix</keyword>
<evidence type="ECO:0000256" key="9">
    <source>
        <dbReference type="ARBA" id="ARBA00022679"/>
    </source>
</evidence>
<dbReference type="Pfam" id="PF07730">
    <property type="entry name" value="HisKA_3"/>
    <property type="match status" value="1"/>
</dbReference>
<dbReference type="EMBL" id="CP043031">
    <property type="protein sequence ID" value="QEH94260.1"/>
    <property type="molecule type" value="Genomic_DNA"/>
</dbReference>
<reference evidence="21 22" key="1">
    <citation type="submission" date="2019-08" db="EMBL/GenBank/DDBJ databases">
        <title>Dermacoccus abyssi strain HZAU 226, whole genome Nanopore sequencing project.</title>
        <authorList>
            <person name="Guo A."/>
            <person name="Zhang X."/>
            <person name="Ruan Y."/>
            <person name="Liu W."/>
            <person name="Chen Q."/>
            <person name="Gu L."/>
        </authorList>
    </citation>
    <scope>NUCLEOTIDE SEQUENCE [LARGE SCALE GENOMIC DNA]</scope>
    <source>
        <strain evidence="21 22">HZAU 226</strain>
    </source>
</reference>
<comment type="cofactor">
    <cofactor evidence="2">
        <name>[4Fe-4S] cluster</name>
        <dbReference type="ChEBI" id="CHEBI:49883"/>
    </cofactor>
</comment>
<dbReference type="InterPro" id="IPR036890">
    <property type="entry name" value="HATPase_C_sf"/>
</dbReference>
<proteinExistence type="predicted"/>
<evidence type="ECO:0000256" key="19">
    <source>
        <dbReference type="SAM" id="Phobius"/>
    </source>
</evidence>
<evidence type="ECO:0000256" key="7">
    <source>
        <dbReference type="ARBA" id="ARBA00022490"/>
    </source>
</evidence>
<feature type="domain" description="Histidine kinase" evidence="20">
    <location>
        <begin position="218"/>
        <end position="414"/>
    </location>
</feature>
<keyword evidence="13" id="KW-0067">ATP-binding</keyword>
<dbReference type="InterPro" id="IPR004358">
    <property type="entry name" value="Sig_transdc_His_kin-like_C"/>
</dbReference>
<evidence type="ECO:0000256" key="5">
    <source>
        <dbReference type="ARBA" id="ARBA00017322"/>
    </source>
</evidence>
<evidence type="ECO:0000256" key="17">
    <source>
        <dbReference type="ARBA" id="ARBA00024827"/>
    </source>
</evidence>
<evidence type="ECO:0000313" key="21">
    <source>
        <dbReference type="EMBL" id="QEH94260.1"/>
    </source>
</evidence>
<keyword evidence="6" id="KW-0004">4Fe-4S</keyword>
<dbReference type="Pfam" id="PF02518">
    <property type="entry name" value="HATPase_c"/>
    <property type="match status" value="1"/>
</dbReference>
<evidence type="ECO:0000256" key="14">
    <source>
        <dbReference type="ARBA" id="ARBA00023004"/>
    </source>
</evidence>
<evidence type="ECO:0000256" key="6">
    <source>
        <dbReference type="ARBA" id="ARBA00022485"/>
    </source>
</evidence>